<keyword evidence="2" id="KW-1185">Reference proteome</keyword>
<protein>
    <submittedName>
        <fullName evidence="1">Uncharacterized protein</fullName>
    </submittedName>
</protein>
<organism evidence="1 2">
    <name type="scientific">Idiomarina baltica OS145</name>
    <dbReference type="NCBI Taxonomy" id="314276"/>
    <lineage>
        <taxon>Bacteria</taxon>
        <taxon>Pseudomonadati</taxon>
        <taxon>Pseudomonadota</taxon>
        <taxon>Gammaproteobacteria</taxon>
        <taxon>Alteromonadales</taxon>
        <taxon>Idiomarinaceae</taxon>
        <taxon>Idiomarina</taxon>
    </lineage>
</organism>
<evidence type="ECO:0000313" key="2">
    <source>
        <dbReference type="Proteomes" id="UP000016543"/>
    </source>
</evidence>
<dbReference type="EMBL" id="AAMX01000009">
    <property type="protein sequence ID" value="EAQ31997.1"/>
    <property type="molecule type" value="Genomic_DNA"/>
</dbReference>
<evidence type="ECO:0000313" key="1">
    <source>
        <dbReference type="EMBL" id="EAQ31997.1"/>
    </source>
</evidence>
<name>A0ABP2CQC4_9GAMM</name>
<dbReference type="RefSeq" id="WP_006955975.1">
    <property type="nucleotide sequence ID" value="NZ_CH672406.1"/>
</dbReference>
<gene>
    <name evidence="1" type="ORF">OS145_06967</name>
</gene>
<comment type="caution">
    <text evidence="1">The sequence shown here is derived from an EMBL/GenBank/DDBJ whole genome shotgun (WGS) entry which is preliminary data.</text>
</comment>
<dbReference type="Proteomes" id="UP000016543">
    <property type="component" value="Unassembled WGS sequence"/>
</dbReference>
<dbReference type="InterPro" id="IPR021710">
    <property type="entry name" value="DUF3293"/>
</dbReference>
<reference evidence="1 2" key="1">
    <citation type="submission" date="2006-01" db="EMBL/GenBank/DDBJ databases">
        <authorList>
            <person name="Brettar I."/>
            <person name="Hofle M."/>
            <person name="Ferriera S."/>
            <person name="Johnson J."/>
            <person name="Kravitz S."/>
            <person name="Halpern A."/>
            <person name="Remington K."/>
            <person name="Beeson K."/>
            <person name="Tran B."/>
            <person name="Rogers Y.-H."/>
            <person name="Friedman R."/>
            <person name="Venter J.C."/>
        </authorList>
    </citation>
    <scope>NUCLEOTIDE SEQUENCE [LARGE SCALE GENOMIC DNA]</scope>
    <source>
        <strain evidence="1 2">OS145</strain>
    </source>
</reference>
<sequence>MVNRSSLNAVYDEALYRLDIMGRRYTLSTLSKQAFVERILDMTRCHSLTIITVDHPGSQRCDRATFSRRHDQLTQQLHHLGVRFFHSSALAPQCDWPVEHGVAIADLPLASAYPLNQRFHQNAFVHINKEQGVALHWTNP</sequence>
<accession>A0ABP2CQC4</accession>
<proteinExistence type="predicted"/>
<dbReference type="Pfam" id="PF11697">
    <property type="entry name" value="DUF3293"/>
    <property type="match status" value="1"/>
</dbReference>